<dbReference type="PANTHER" id="PTHR35370:SF4">
    <property type="entry name" value="TYPE VI SECRETION SYSTEM BASEPLATE SUBUNIT TSSF"/>
    <property type="match status" value="1"/>
</dbReference>
<sequence>MAFNKYYQDELSYLRDMGAEFSRQNPGLSKFLSEEGNDPDVERLFEGVSFLTGRLRQKLDDELPEVTHALLGLLWPHYLRPLPSMSVLEFKPVENALIEGKRIARGEEVQSVEVENTSCRFRSCYDVDIYPIELDQLTSTNQSDGATLTLNFQIEPGAASENLGLDKLRLFLHGDREMHISQGLYLWLFRYLDKLELGVHFRSGEQTRVQLGAKSVTPVGFADDEALLPYTNRSFNGYRLLQEYFSLPEKFLFVDINNLSEHLQAPMIESFSLTFKFNRKFDSQLRLQKGHVRLHCTPIINLFSADADPIRVDHRRQEYMIRPAYEKQEHIELFSIDHVSGSLRGQSKRYHYPAFESFDHEIRSDRDDKQVFFSLKRRLSTLQSGLDSFISFVHVDSRDTVPPTETVSMELTCTNRKLPEVLRAGDIIYPTADSIEFASFRNITRVTNALQPPLRDGLHWQLISQMALHYRSLSRLDSLRTLLACYDFRAFFDRQAERASQQMLEGIQSISTTTRDRIIKGVPVRTLQTKLQLRESKFGAKGIQGESTMFLFASVLNGFFSQYANINAHHELEVEGLDNGEIYRWQIQSGQHFLL</sequence>
<dbReference type="EMBL" id="FOGB01000026">
    <property type="protein sequence ID" value="SER21449.1"/>
    <property type="molecule type" value="Genomic_DNA"/>
</dbReference>
<protein>
    <submittedName>
        <fullName evidence="1">Type VI secretion system protein ImpG</fullName>
    </submittedName>
</protein>
<dbReference type="NCBIfam" id="TIGR03359">
    <property type="entry name" value="VI_chp_6"/>
    <property type="match status" value="1"/>
</dbReference>
<organism evidence="1 2">
    <name type="scientific">Amphritea atlantica</name>
    <dbReference type="NCBI Taxonomy" id="355243"/>
    <lineage>
        <taxon>Bacteria</taxon>
        <taxon>Pseudomonadati</taxon>
        <taxon>Pseudomonadota</taxon>
        <taxon>Gammaproteobacteria</taxon>
        <taxon>Oceanospirillales</taxon>
        <taxon>Oceanospirillaceae</taxon>
        <taxon>Amphritea</taxon>
    </lineage>
</organism>
<dbReference type="STRING" id="355243.SAMN03080615_04387"/>
<dbReference type="PIRSF" id="PIRSF028304">
    <property type="entry name" value="UCP028304"/>
    <property type="match status" value="1"/>
</dbReference>
<dbReference type="PANTHER" id="PTHR35370">
    <property type="entry name" value="CYTOPLASMIC PROTEIN-RELATED-RELATED"/>
    <property type="match status" value="1"/>
</dbReference>
<name>A0A1H9MD74_9GAMM</name>
<dbReference type="InterPro" id="IPR010272">
    <property type="entry name" value="T6SS_TssF"/>
</dbReference>
<evidence type="ECO:0000313" key="1">
    <source>
        <dbReference type="EMBL" id="SER21449.1"/>
    </source>
</evidence>
<dbReference type="AlphaFoldDB" id="A0A1H9MD74"/>
<evidence type="ECO:0000313" key="2">
    <source>
        <dbReference type="Proteomes" id="UP000198749"/>
    </source>
</evidence>
<reference evidence="2" key="1">
    <citation type="submission" date="2016-10" db="EMBL/GenBank/DDBJ databases">
        <authorList>
            <person name="Varghese N."/>
            <person name="Submissions S."/>
        </authorList>
    </citation>
    <scope>NUCLEOTIDE SEQUENCE [LARGE SCALE GENOMIC DNA]</scope>
    <source>
        <strain evidence="2">DSM 18887</strain>
    </source>
</reference>
<dbReference type="Pfam" id="PF05947">
    <property type="entry name" value="T6SS_TssF"/>
    <property type="match status" value="1"/>
</dbReference>
<proteinExistence type="predicted"/>
<dbReference type="Proteomes" id="UP000198749">
    <property type="component" value="Unassembled WGS sequence"/>
</dbReference>
<gene>
    <name evidence="1" type="ORF">SAMN03080615_04387</name>
</gene>
<dbReference type="RefSeq" id="WP_091362254.1">
    <property type="nucleotide sequence ID" value="NZ_AP025284.1"/>
</dbReference>
<keyword evidence="2" id="KW-1185">Reference proteome</keyword>
<dbReference type="OrthoDB" id="9763676at2"/>
<accession>A0A1H9MD74</accession>